<dbReference type="EMBL" id="JBHRTQ010000007">
    <property type="protein sequence ID" value="MFC3173928.1"/>
    <property type="molecule type" value="Genomic_DNA"/>
</dbReference>
<reference evidence="4" key="1">
    <citation type="journal article" date="2019" name="Int. J. Syst. Evol. Microbiol.">
        <title>The Global Catalogue of Microorganisms (GCM) 10K type strain sequencing project: providing services to taxonomists for standard genome sequencing and annotation.</title>
        <authorList>
            <consortium name="The Broad Institute Genomics Platform"/>
            <consortium name="The Broad Institute Genome Sequencing Center for Infectious Disease"/>
            <person name="Wu L."/>
            <person name="Ma J."/>
        </authorList>
    </citation>
    <scope>NUCLEOTIDE SEQUENCE [LARGE SCALE GENOMIC DNA]</scope>
    <source>
        <strain evidence="4">KCTC 42984</strain>
    </source>
</reference>
<dbReference type="InterPro" id="IPR010185">
    <property type="entry name" value="NpdG"/>
</dbReference>
<dbReference type="PANTHER" id="PTHR14239:SF0">
    <property type="entry name" value="F420-DEPENDENT NADP REDUCTASE"/>
    <property type="match status" value="1"/>
</dbReference>
<keyword evidence="1" id="KW-0560">Oxidoreductase</keyword>
<dbReference type="Pfam" id="PF03807">
    <property type="entry name" value="F420_oxidored"/>
    <property type="match status" value="1"/>
</dbReference>
<evidence type="ECO:0000256" key="1">
    <source>
        <dbReference type="ARBA" id="ARBA00023002"/>
    </source>
</evidence>
<dbReference type="InterPro" id="IPR036291">
    <property type="entry name" value="NAD(P)-bd_dom_sf"/>
</dbReference>
<dbReference type="Gene3D" id="3.40.50.720">
    <property type="entry name" value="NAD(P)-binding Rossmann-like Domain"/>
    <property type="match status" value="1"/>
</dbReference>
<accession>A0ABV7IML4</accession>
<proteinExistence type="predicted"/>
<feature type="domain" description="Pyrroline-5-carboxylate reductase catalytic N-terminal" evidence="2">
    <location>
        <begin position="8"/>
        <end position="105"/>
    </location>
</feature>
<dbReference type="NCBIfam" id="TIGR01915">
    <property type="entry name" value="npdG"/>
    <property type="match status" value="1"/>
</dbReference>
<comment type="caution">
    <text evidence="3">The sequence shown here is derived from an EMBL/GenBank/DDBJ whole genome shotgun (WGS) entry which is preliminary data.</text>
</comment>
<sequence>MPDNALPTIAVLGGTGKEGNGLALRWAHKGHPVIIGSRSAERAQEAADAMNATLGTGNARGATNPDAAAAAEIVVLSVPFAGQQAAVAEVAGHLQGKILIDVTVPLVPPKVSVVQLPNGGSAVEAVQTMLGDGVRVVSAFQNISAHHLAHLDQEMDCDVLVCANDPAAADTVVELAREIGLRAWNAGPLANSVVAEGLTSILIALNRRYKVPGSGIRITGI</sequence>
<dbReference type="InterPro" id="IPR051267">
    <property type="entry name" value="STEAP_metalloreductase"/>
</dbReference>
<gene>
    <name evidence="3" type="primary">npdG</name>
    <name evidence="3" type="ORF">ACFOD9_06665</name>
</gene>
<keyword evidence="4" id="KW-1185">Reference proteome</keyword>
<dbReference type="InterPro" id="IPR028939">
    <property type="entry name" value="P5C_Rdtase_cat_N"/>
</dbReference>
<name>A0ABV7IML4_9SPHN</name>
<dbReference type="SUPFAM" id="SSF51735">
    <property type="entry name" value="NAD(P)-binding Rossmann-fold domains"/>
    <property type="match status" value="1"/>
</dbReference>
<dbReference type="PANTHER" id="PTHR14239">
    <property type="entry name" value="DUDULIN-RELATED"/>
    <property type="match status" value="1"/>
</dbReference>
<dbReference type="Proteomes" id="UP001595604">
    <property type="component" value="Unassembled WGS sequence"/>
</dbReference>
<organism evidence="3 4">
    <name type="scientific">Novosphingobium bradum</name>
    <dbReference type="NCBI Taxonomy" id="1737444"/>
    <lineage>
        <taxon>Bacteria</taxon>
        <taxon>Pseudomonadati</taxon>
        <taxon>Pseudomonadota</taxon>
        <taxon>Alphaproteobacteria</taxon>
        <taxon>Sphingomonadales</taxon>
        <taxon>Sphingomonadaceae</taxon>
        <taxon>Novosphingobium</taxon>
    </lineage>
</organism>
<evidence type="ECO:0000259" key="2">
    <source>
        <dbReference type="Pfam" id="PF03807"/>
    </source>
</evidence>
<dbReference type="RefSeq" id="WP_379509309.1">
    <property type="nucleotide sequence ID" value="NZ_JBHRTQ010000007.1"/>
</dbReference>
<protein>
    <submittedName>
        <fullName evidence="3">NADPH-dependent F420 reductase</fullName>
    </submittedName>
</protein>
<evidence type="ECO:0000313" key="4">
    <source>
        <dbReference type="Proteomes" id="UP001595604"/>
    </source>
</evidence>
<evidence type="ECO:0000313" key="3">
    <source>
        <dbReference type="EMBL" id="MFC3173928.1"/>
    </source>
</evidence>